<evidence type="ECO:0000259" key="1">
    <source>
        <dbReference type="Pfam" id="PF13614"/>
    </source>
</evidence>
<dbReference type="EMBL" id="DRVT01000054">
    <property type="protein sequence ID" value="HHI49416.1"/>
    <property type="molecule type" value="Genomic_DNA"/>
</dbReference>
<proteinExistence type="predicted"/>
<evidence type="ECO:0000313" key="2">
    <source>
        <dbReference type="EMBL" id="HHI49416.1"/>
    </source>
</evidence>
<organism evidence="2">
    <name type="scientific">Candidatus Methanosuratincola petrocarbonis</name>
    <name type="common">ex Vanwonterghem et al. 2016</name>
    <dbReference type="NCBI Taxonomy" id="1867261"/>
    <lineage>
        <taxon>Archaea</taxon>
        <taxon>Thermoproteota</taxon>
        <taxon>Methanosuratincolia</taxon>
        <taxon>Candidatus Methanomethylicales</taxon>
        <taxon>Candidatus Methanomethylicaceae</taxon>
        <taxon>Candidatus Methanosuratincola (ex Vanwonterghem et al. 2016)</taxon>
    </lineage>
</organism>
<dbReference type="InterPro" id="IPR027417">
    <property type="entry name" value="P-loop_NTPase"/>
</dbReference>
<dbReference type="InterPro" id="IPR050678">
    <property type="entry name" value="DNA_Partitioning_ATPase"/>
</dbReference>
<reference evidence="2" key="1">
    <citation type="journal article" date="2020" name="mSystems">
        <title>Genome- and Community-Level Interaction Insights into Carbon Utilization and Element Cycling Functions of Hydrothermarchaeota in Hydrothermal Sediment.</title>
        <authorList>
            <person name="Zhou Z."/>
            <person name="Liu Y."/>
            <person name="Xu W."/>
            <person name="Pan J."/>
            <person name="Luo Z.H."/>
            <person name="Li M."/>
        </authorList>
    </citation>
    <scope>NUCLEOTIDE SEQUENCE [LARGE SCALE GENOMIC DNA]</scope>
    <source>
        <strain evidence="2">SpSt-1038</strain>
    </source>
</reference>
<comment type="caution">
    <text evidence="2">The sequence shown here is derived from an EMBL/GenBank/DDBJ whole genome shotgun (WGS) entry which is preliminary data.</text>
</comment>
<dbReference type="SUPFAM" id="SSF52540">
    <property type="entry name" value="P-loop containing nucleoside triphosphate hydrolases"/>
    <property type="match status" value="1"/>
</dbReference>
<dbReference type="Pfam" id="PF13614">
    <property type="entry name" value="AAA_31"/>
    <property type="match status" value="1"/>
</dbReference>
<dbReference type="Gene3D" id="3.40.50.300">
    <property type="entry name" value="P-loop containing nucleotide triphosphate hydrolases"/>
    <property type="match status" value="1"/>
</dbReference>
<accession>A0A7J3UZX2</accession>
<dbReference type="PANTHER" id="PTHR13696">
    <property type="entry name" value="P-LOOP CONTAINING NUCLEOSIDE TRIPHOSPHATE HYDROLASE"/>
    <property type="match status" value="1"/>
</dbReference>
<dbReference type="AlphaFoldDB" id="A0A7J3UZX2"/>
<dbReference type="InterPro" id="IPR025669">
    <property type="entry name" value="AAA_dom"/>
</dbReference>
<sequence>MIMKKFVTIHSFKGGTGKSYLAANLATIYALQGKKVCLLDMDFRAPTQHIVFEPKNVKRWLNDVMNGNAEVEDCLIDCSEKIENKGKLYVGFADFSTEAIRDMISKGRKWETEALQRILLMRKDLLEKMNFDVCLADTSPGIQYSSINAVVAADVAIVVSTLDDSDIYGTTKMINELYEVFQKKVAIVVNKAIGGCEMSDLEKSNIVNTLQEKYRQAIIGVLPCYCEVGKMKRASIFAYNHPKHPFTEMLRMIAAKVEIL</sequence>
<gene>
    <name evidence="2" type="ORF">ENL91_04510</name>
</gene>
<name>A0A7J3UZX2_9CREN</name>
<protein>
    <recommendedName>
        <fullName evidence="1">AAA domain-containing protein</fullName>
    </recommendedName>
</protein>
<dbReference type="PANTHER" id="PTHR13696:SF52">
    <property type="entry name" value="PARA FAMILY PROTEIN CT_582"/>
    <property type="match status" value="1"/>
</dbReference>
<feature type="domain" description="AAA" evidence="1">
    <location>
        <begin position="5"/>
        <end position="183"/>
    </location>
</feature>